<evidence type="ECO:0000256" key="10">
    <source>
        <dbReference type="SAM" id="Phobius"/>
    </source>
</evidence>
<keyword evidence="4" id="KW-0297">G-protein coupled receptor</keyword>
<evidence type="ECO:0000256" key="3">
    <source>
        <dbReference type="ARBA" id="ARBA00022989"/>
    </source>
</evidence>
<keyword evidence="7" id="KW-0325">Glycoprotein</keyword>
<evidence type="ECO:0000256" key="7">
    <source>
        <dbReference type="ARBA" id="ARBA00023180"/>
    </source>
</evidence>
<dbReference type="Pfam" id="PF01094">
    <property type="entry name" value="ANF_receptor"/>
    <property type="match status" value="1"/>
</dbReference>
<organism evidence="12 13">
    <name type="scientific">Nitzschia inconspicua</name>
    <dbReference type="NCBI Taxonomy" id="303405"/>
    <lineage>
        <taxon>Eukaryota</taxon>
        <taxon>Sar</taxon>
        <taxon>Stramenopiles</taxon>
        <taxon>Ochrophyta</taxon>
        <taxon>Bacillariophyta</taxon>
        <taxon>Bacillariophyceae</taxon>
        <taxon>Bacillariophycidae</taxon>
        <taxon>Bacillariales</taxon>
        <taxon>Bacillariaceae</taxon>
        <taxon>Nitzschia</taxon>
    </lineage>
</organism>
<dbReference type="InterPro" id="IPR017978">
    <property type="entry name" value="GPCR_3_C"/>
</dbReference>
<feature type="region of interest" description="Disordered" evidence="9">
    <location>
        <begin position="912"/>
        <end position="957"/>
    </location>
</feature>
<gene>
    <name evidence="12" type="ORF">IV203_021826</name>
</gene>
<evidence type="ECO:0000313" key="12">
    <source>
        <dbReference type="EMBL" id="KAG7343818.1"/>
    </source>
</evidence>
<dbReference type="GO" id="GO:0004965">
    <property type="term" value="F:G protein-coupled GABA receptor activity"/>
    <property type="evidence" value="ECO:0007669"/>
    <property type="project" value="InterPro"/>
</dbReference>
<feature type="transmembrane region" description="Helical" evidence="10">
    <location>
        <begin position="574"/>
        <end position="596"/>
    </location>
</feature>
<feature type="domain" description="G-protein coupled receptors family 3 profile" evidence="11">
    <location>
        <begin position="643"/>
        <end position="830"/>
    </location>
</feature>
<proteinExistence type="predicted"/>
<feature type="transmembrane region" description="Helical" evidence="10">
    <location>
        <begin position="736"/>
        <end position="760"/>
    </location>
</feature>
<dbReference type="OrthoDB" id="43432at2759"/>
<dbReference type="Proteomes" id="UP000693970">
    <property type="component" value="Unassembled WGS sequence"/>
</dbReference>
<keyword evidence="3 10" id="KW-1133">Transmembrane helix</keyword>
<dbReference type="GO" id="GO:0038039">
    <property type="term" value="C:G protein-coupled receptor heterodimeric complex"/>
    <property type="evidence" value="ECO:0007669"/>
    <property type="project" value="TreeGrafter"/>
</dbReference>
<feature type="transmembrane region" description="Helical" evidence="10">
    <location>
        <begin position="805"/>
        <end position="827"/>
    </location>
</feature>
<feature type="transmembrane region" description="Helical" evidence="10">
    <location>
        <begin position="690"/>
        <end position="710"/>
    </location>
</feature>
<dbReference type="InterPro" id="IPR002455">
    <property type="entry name" value="GPCR3_GABA-B"/>
</dbReference>
<sequence>MVQDIQRRRRAQEVPEEEMEPTTTTTTTSNTDDDTMPLSEPILLNTLTLNKALWESQRGDNFAKPKGENKLEVYTDPITGRTTAICHLACILPFTRNTEGNIIYVDVSYEMATASMLAVQHLNTGNGSIIPELEGLSDRCPIRFSIQYFDTKFDIGTALKQVIALTHPQINTTDETGTLDEGVGYKDQIPPCAFLGSTASSVSGPTSIVTGLNDFVQLSAQSTSTDLDDRNKYPRFARTIPSDAGTTEALVLFLLNELHLDYIAVLNINDSFGNDYVTNIRDVARHLAPNMTLLQIPLDHDPTSSLGEEEILEAFHILKQSQILYCVVVLLETESHHAFMSIAAREGLAGTGKHNFIFTDGFDAGSLTNRVFDYNSTLHRAYSGAGIIRASGGSPGELRYDKLSDSLRQIKQSESDVLFATSFLPGDPSRLTNSDEFFGALRSDSTSFFFDATVLMGLAACDAVTQDVSLTGTSLYNQIPQSTFQGITGKVVLDPVTKSRIPSSTRFQIWNLVDVVENDTVRKVKFQPTVTHLFSEGEWIMKRSFVFSDGTANLPDSLLPPTVDRNHIHTGTRVIVLLFCAISIVSAIYCAVWTWYNRNKRIVRASQPFFLCLLCSGTIVLASTIIPMSFDGGNLSMDGLNRSCTAQVWFLMLGATMIFSTLFSKTHRVNKIMKNARHFKRIKVTIRDTLKPMSVVVSLNVAILLFMTIFDPVKYKVHPLRIDRYEREIETYGTCYFAGSLAFIIPAAIINVFVIGAALLQAWFARNLSTEFQESGCIFRAIRLIIFIICIGVPVIFLARTNPDARIFIASAIIVVTCMGILLLIFVPKMQYKEQNKSETTVVVSGIDITAGNGGFTRSKVPSDINVSYDLTNDDDAASYDGGERILTTKNQHELAEEVALLKKMLLSKKRREAARQTPSELPKEDGRSANAAQFMDPEEALGATGTAKNVDNLSNS</sequence>
<dbReference type="CDD" id="cd15047">
    <property type="entry name" value="7tmC_GABA-B-like"/>
    <property type="match status" value="1"/>
</dbReference>
<dbReference type="PROSITE" id="PS50259">
    <property type="entry name" value="G_PROTEIN_RECEP_F3_4"/>
    <property type="match status" value="1"/>
</dbReference>
<evidence type="ECO:0000256" key="6">
    <source>
        <dbReference type="ARBA" id="ARBA00023170"/>
    </source>
</evidence>
<evidence type="ECO:0000313" key="13">
    <source>
        <dbReference type="Proteomes" id="UP000693970"/>
    </source>
</evidence>
<reference evidence="12" key="2">
    <citation type="submission" date="2021-04" db="EMBL/GenBank/DDBJ databases">
        <authorList>
            <person name="Podell S."/>
        </authorList>
    </citation>
    <scope>NUCLEOTIDE SEQUENCE</scope>
    <source>
        <strain evidence="12">Hildebrandi</strain>
    </source>
</reference>
<feature type="compositionally biased region" description="Polar residues" evidence="9">
    <location>
        <begin position="947"/>
        <end position="957"/>
    </location>
</feature>
<evidence type="ECO:0000259" key="11">
    <source>
        <dbReference type="PROSITE" id="PS50259"/>
    </source>
</evidence>
<evidence type="ECO:0000256" key="5">
    <source>
        <dbReference type="ARBA" id="ARBA00023136"/>
    </source>
</evidence>
<feature type="region of interest" description="Disordered" evidence="9">
    <location>
        <begin position="1"/>
        <end position="36"/>
    </location>
</feature>
<evidence type="ECO:0000256" key="8">
    <source>
        <dbReference type="ARBA" id="ARBA00023224"/>
    </source>
</evidence>
<feature type="transmembrane region" description="Helical" evidence="10">
    <location>
        <begin position="646"/>
        <end position="664"/>
    </location>
</feature>
<feature type="transmembrane region" description="Helical" evidence="10">
    <location>
        <begin position="781"/>
        <end position="799"/>
    </location>
</feature>
<dbReference type="AlphaFoldDB" id="A0A9K3KJ90"/>
<name>A0A9K3KJ90_9STRA</name>
<keyword evidence="6 12" id="KW-0675">Receptor</keyword>
<evidence type="ECO:0000256" key="9">
    <source>
        <dbReference type="SAM" id="MobiDB-lite"/>
    </source>
</evidence>
<reference evidence="12" key="1">
    <citation type="journal article" date="2021" name="Sci. Rep.">
        <title>Diploid genomic architecture of Nitzschia inconspicua, an elite biomass production diatom.</title>
        <authorList>
            <person name="Oliver A."/>
            <person name="Podell S."/>
            <person name="Pinowska A."/>
            <person name="Traller J.C."/>
            <person name="Smith S.R."/>
            <person name="McClure R."/>
            <person name="Beliaev A."/>
            <person name="Bohutskyi P."/>
            <person name="Hill E.A."/>
            <person name="Rabines A."/>
            <person name="Zheng H."/>
            <person name="Allen L.Z."/>
            <person name="Kuo A."/>
            <person name="Grigoriev I.V."/>
            <person name="Allen A.E."/>
            <person name="Hazlebeck D."/>
            <person name="Allen E.E."/>
        </authorList>
    </citation>
    <scope>NUCLEOTIDE SEQUENCE</scope>
    <source>
        <strain evidence="12">Hildebrandi</strain>
    </source>
</reference>
<dbReference type="EMBL" id="JAGRRH010000023">
    <property type="protein sequence ID" value="KAG7343818.1"/>
    <property type="molecule type" value="Genomic_DNA"/>
</dbReference>
<keyword evidence="13" id="KW-1185">Reference proteome</keyword>
<dbReference type="Pfam" id="PF00003">
    <property type="entry name" value="7tm_3"/>
    <property type="match status" value="1"/>
</dbReference>
<accession>A0A9K3KJ90</accession>
<protein>
    <submittedName>
        <fullName evidence="12">7 transmembrane sweet-taste receptor of 3 GCPR</fullName>
    </submittedName>
</protein>
<feature type="transmembrane region" description="Helical" evidence="10">
    <location>
        <begin position="608"/>
        <end position="626"/>
    </location>
</feature>
<evidence type="ECO:0000256" key="4">
    <source>
        <dbReference type="ARBA" id="ARBA00023040"/>
    </source>
</evidence>
<evidence type="ECO:0000256" key="1">
    <source>
        <dbReference type="ARBA" id="ARBA00004141"/>
    </source>
</evidence>
<dbReference type="PANTHER" id="PTHR10519:SF20">
    <property type="entry name" value="G-PROTEIN COUPLED RECEPTOR 156-RELATED"/>
    <property type="match status" value="1"/>
</dbReference>
<dbReference type="PANTHER" id="PTHR10519">
    <property type="entry name" value="GABA-B RECEPTOR"/>
    <property type="match status" value="1"/>
</dbReference>
<keyword evidence="8" id="KW-0807">Transducer</keyword>
<keyword evidence="5 10" id="KW-0472">Membrane</keyword>
<evidence type="ECO:0000256" key="2">
    <source>
        <dbReference type="ARBA" id="ARBA00022692"/>
    </source>
</evidence>
<dbReference type="InterPro" id="IPR001828">
    <property type="entry name" value="ANF_lig-bd_rcpt"/>
</dbReference>
<comment type="subcellular location">
    <subcellularLocation>
        <location evidence="1">Membrane</location>
        <topology evidence="1">Multi-pass membrane protein</topology>
    </subcellularLocation>
</comment>
<comment type="caution">
    <text evidence="12">The sequence shown here is derived from an EMBL/GenBank/DDBJ whole genome shotgun (WGS) entry which is preliminary data.</text>
</comment>
<keyword evidence="2 10" id="KW-0812">Transmembrane</keyword>